<name>A0A0C2WZL2_AMAMK</name>
<dbReference type="HOGENOM" id="CLU_3049863_0_0_1"/>
<dbReference type="EMBL" id="KN818272">
    <property type="protein sequence ID" value="KIL62311.1"/>
    <property type="molecule type" value="Genomic_DNA"/>
</dbReference>
<protein>
    <submittedName>
        <fullName evidence="1">Uncharacterized protein</fullName>
    </submittedName>
</protein>
<sequence>MVMHSLNFIHAHGSSTRLLQPPSAGHSSPAYLNTIQTSCSWTLRRALPLARNGS</sequence>
<dbReference type="AlphaFoldDB" id="A0A0C2WZL2"/>
<evidence type="ECO:0000313" key="2">
    <source>
        <dbReference type="Proteomes" id="UP000054549"/>
    </source>
</evidence>
<dbReference type="Proteomes" id="UP000054549">
    <property type="component" value="Unassembled WGS sequence"/>
</dbReference>
<accession>A0A0C2WZL2</accession>
<reference evidence="1 2" key="1">
    <citation type="submission" date="2014-04" db="EMBL/GenBank/DDBJ databases">
        <title>Evolutionary Origins and Diversification of the Mycorrhizal Mutualists.</title>
        <authorList>
            <consortium name="DOE Joint Genome Institute"/>
            <consortium name="Mycorrhizal Genomics Consortium"/>
            <person name="Kohler A."/>
            <person name="Kuo A."/>
            <person name="Nagy L.G."/>
            <person name="Floudas D."/>
            <person name="Copeland A."/>
            <person name="Barry K.W."/>
            <person name="Cichocki N."/>
            <person name="Veneault-Fourrey C."/>
            <person name="LaButti K."/>
            <person name="Lindquist E.A."/>
            <person name="Lipzen A."/>
            <person name="Lundell T."/>
            <person name="Morin E."/>
            <person name="Murat C."/>
            <person name="Riley R."/>
            <person name="Ohm R."/>
            <person name="Sun H."/>
            <person name="Tunlid A."/>
            <person name="Henrissat B."/>
            <person name="Grigoriev I.V."/>
            <person name="Hibbett D.S."/>
            <person name="Martin F."/>
        </authorList>
    </citation>
    <scope>NUCLEOTIDE SEQUENCE [LARGE SCALE GENOMIC DNA]</scope>
    <source>
        <strain evidence="1 2">Koide BX008</strain>
    </source>
</reference>
<evidence type="ECO:0000313" key="1">
    <source>
        <dbReference type="EMBL" id="KIL62311.1"/>
    </source>
</evidence>
<gene>
    <name evidence="1" type="ORF">M378DRAFT_165850</name>
</gene>
<keyword evidence="2" id="KW-1185">Reference proteome</keyword>
<proteinExistence type="predicted"/>
<dbReference type="InParanoid" id="A0A0C2WZL2"/>
<organism evidence="1 2">
    <name type="scientific">Amanita muscaria (strain Koide BX008)</name>
    <dbReference type="NCBI Taxonomy" id="946122"/>
    <lineage>
        <taxon>Eukaryota</taxon>
        <taxon>Fungi</taxon>
        <taxon>Dikarya</taxon>
        <taxon>Basidiomycota</taxon>
        <taxon>Agaricomycotina</taxon>
        <taxon>Agaricomycetes</taxon>
        <taxon>Agaricomycetidae</taxon>
        <taxon>Agaricales</taxon>
        <taxon>Pluteineae</taxon>
        <taxon>Amanitaceae</taxon>
        <taxon>Amanita</taxon>
    </lineage>
</organism>